<organism evidence="2 3">
    <name type="scientific">Colocasia esculenta</name>
    <name type="common">Wild taro</name>
    <name type="synonym">Arum esculentum</name>
    <dbReference type="NCBI Taxonomy" id="4460"/>
    <lineage>
        <taxon>Eukaryota</taxon>
        <taxon>Viridiplantae</taxon>
        <taxon>Streptophyta</taxon>
        <taxon>Embryophyta</taxon>
        <taxon>Tracheophyta</taxon>
        <taxon>Spermatophyta</taxon>
        <taxon>Magnoliopsida</taxon>
        <taxon>Liliopsida</taxon>
        <taxon>Araceae</taxon>
        <taxon>Aroideae</taxon>
        <taxon>Colocasieae</taxon>
        <taxon>Colocasia</taxon>
    </lineage>
</organism>
<sequence>MSTDRTHLSTDDNHLSTTTYGLSTDRDQITESGSEWNRNECSRKASVCNGTTPTRCGVVTKMGEKYKMGCVQSGH</sequence>
<protein>
    <submittedName>
        <fullName evidence="2">Uncharacterized protein</fullName>
    </submittedName>
</protein>
<keyword evidence="3" id="KW-1185">Reference proteome</keyword>
<feature type="region of interest" description="Disordered" evidence="1">
    <location>
        <begin position="1"/>
        <end position="36"/>
    </location>
</feature>
<evidence type="ECO:0000313" key="3">
    <source>
        <dbReference type="Proteomes" id="UP000652761"/>
    </source>
</evidence>
<comment type="caution">
    <text evidence="2">The sequence shown here is derived from an EMBL/GenBank/DDBJ whole genome shotgun (WGS) entry which is preliminary data.</text>
</comment>
<evidence type="ECO:0000313" key="2">
    <source>
        <dbReference type="EMBL" id="MQM02674.1"/>
    </source>
</evidence>
<dbReference type="Proteomes" id="UP000652761">
    <property type="component" value="Unassembled WGS sequence"/>
</dbReference>
<evidence type="ECO:0000256" key="1">
    <source>
        <dbReference type="SAM" id="MobiDB-lite"/>
    </source>
</evidence>
<reference evidence="2" key="1">
    <citation type="submission" date="2017-07" db="EMBL/GenBank/DDBJ databases">
        <title>Taro Niue Genome Assembly and Annotation.</title>
        <authorList>
            <person name="Atibalentja N."/>
            <person name="Keating K."/>
            <person name="Fields C.J."/>
        </authorList>
    </citation>
    <scope>NUCLEOTIDE SEQUENCE</scope>
    <source>
        <strain evidence="2">Niue_2</strain>
        <tissue evidence="2">Leaf</tissue>
    </source>
</reference>
<gene>
    <name evidence="2" type="ORF">Taro_035437</name>
</gene>
<dbReference type="EMBL" id="NMUH01002898">
    <property type="protein sequence ID" value="MQM02674.1"/>
    <property type="molecule type" value="Genomic_DNA"/>
</dbReference>
<proteinExistence type="predicted"/>
<accession>A0A843WEW8</accession>
<dbReference type="AlphaFoldDB" id="A0A843WEW8"/>
<feature type="compositionally biased region" description="Basic and acidic residues" evidence="1">
    <location>
        <begin position="1"/>
        <end position="14"/>
    </location>
</feature>
<name>A0A843WEW8_COLES</name>